<reference evidence="1" key="1">
    <citation type="submission" date="2022-09" db="EMBL/GenBank/DDBJ databases">
        <title>Isolation and characterization of 3-chlorobenzoate degrading bacteria from soils in Shizuoka.</title>
        <authorList>
            <person name="Ifat A."/>
            <person name="Ogawa N."/>
            <person name="Kimbara K."/>
            <person name="Moriuchi R."/>
            <person name="Dohra H."/>
            <person name="Shintani M."/>
        </authorList>
    </citation>
    <scope>NUCLEOTIDE SEQUENCE</scope>
    <source>
        <strain evidence="1">19CS4-2</strain>
    </source>
</reference>
<dbReference type="AlphaFoldDB" id="A0AA37IHA2"/>
<sequence length="90" mass="10435">MIRKMLNASRLQQEVDRRTHRLQEVIEDGVRIRVPRPQLQEPDKTGCNWTMINLGNAAGFERDIEGVLKVVRAEYNLRTETKDAGNPFED</sequence>
<dbReference type="Proteomes" id="UP001055111">
    <property type="component" value="Unassembled WGS sequence"/>
</dbReference>
<protein>
    <submittedName>
        <fullName evidence="1">Uncharacterized protein</fullName>
    </submittedName>
</protein>
<proteinExistence type="predicted"/>
<gene>
    <name evidence="1" type="ORF">CBA19CS42_32325</name>
</gene>
<accession>A0AA37IHA2</accession>
<dbReference type="RefSeq" id="WP_238216530.1">
    <property type="nucleotide sequence ID" value="NZ_BPUS01000021.1"/>
</dbReference>
<evidence type="ECO:0000313" key="1">
    <source>
        <dbReference type="EMBL" id="GJH29303.1"/>
    </source>
</evidence>
<dbReference type="EMBL" id="BPUS01000021">
    <property type="protein sequence ID" value="GJH29303.1"/>
    <property type="molecule type" value="Genomic_DNA"/>
</dbReference>
<evidence type="ECO:0000313" key="2">
    <source>
        <dbReference type="Proteomes" id="UP001055111"/>
    </source>
</evidence>
<organism evidence="1 2">
    <name type="scientific">Caballeronia novacaledonica</name>
    <dbReference type="NCBI Taxonomy" id="1544861"/>
    <lineage>
        <taxon>Bacteria</taxon>
        <taxon>Pseudomonadati</taxon>
        <taxon>Pseudomonadota</taxon>
        <taxon>Betaproteobacteria</taxon>
        <taxon>Burkholderiales</taxon>
        <taxon>Burkholderiaceae</taxon>
        <taxon>Caballeronia</taxon>
    </lineage>
</organism>
<name>A0AA37IHA2_9BURK</name>
<comment type="caution">
    <text evidence="1">The sequence shown here is derived from an EMBL/GenBank/DDBJ whole genome shotgun (WGS) entry which is preliminary data.</text>
</comment>